<dbReference type="AlphaFoldDB" id="A0A6J7DI26"/>
<dbReference type="EMBL" id="CAFBLU010000008">
    <property type="protein sequence ID" value="CAB4870176.1"/>
    <property type="molecule type" value="Genomic_DNA"/>
</dbReference>
<organism evidence="1">
    <name type="scientific">freshwater metagenome</name>
    <dbReference type="NCBI Taxonomy" id="449393"/>
    <lineage>
        <taxon>unclassified sequences</taxon>
        <taxon>metagenomes</taxon>
        <taxon>ecological metagenomes</taxon>
    </lineage>
</organism>
<evidence type="ECO:0000313" key="1">
    <source>
        <dbReference type="EMBL" id="CAB4870176.1"/>
    </source>
</evidence>
<name>A0A6J7DI26_9ZZZZ</name>
<dbReference type="SUPFAM" id="SSF53756">
    <property type="entry name" value="UDP-Glycosyltransferase/glycogen phosphorylase"/>
    <property type="match status" value="1"/>
</dbReference>
<reference evidence="1" key="1">
    <citation type="submission" date="2020-05" db="EMBL/GenBank/DDBJ databases">
        <authorList>
            <person name="Chiriac C."/>
            <person name="Salcher M."/>
            <person name="Ghai R."/>
            <person name="Kavagutti S V."/>
        </authorList>
    </citation>
    <scope>NUCLEOTIDE SEQUENCE</scope>
</reference>
<sequence>MNPRIALFLLPRPLDAFILQDFVRPLAAEAGVEVLEPGRMPAGALMRLPKPLASVEAARQARRVKLNGDLGVIVLMHPVQWPLAAALLARNPSAQLWYGIWDRYDCAPDADERTRARVGAMHSAASARADWRFAVSGALADLEREAGRDCDVLPPPHDAFPAPDPAQAIVAASMGHLGRRTDWALLNRLVTDLPELTLLLIGEVHADETPDDKDLKAVLAAPNAVCLGSLPDEAAARVISLADVCLLPFREDEFNDTGLPQRILKAAKVGRRTLVPPLKGPLTQSEAVTVCSTPAEWTAALRSAGQANHTGDPDLRAWALTQNEATLLAPFRERLRGVGI</sequence>
<gene>
    <name evidence="1" type="ORF">UFOPK3444_00680</name>
</gene>
<dbReference type="Gene3D" id="3.40.50.2000">
    <property type="entry name" value="Glycogen Phosphorylase B"/>
    <property type="match status" value="1"/>
</dbReference>
<proteinExistence type="predicted"/>
<accession>A0A6J7DI26</accession>
<protein>
    <submittedName>
        <fullName evidence="1">Unannotated protein</fullName>
    </submittedName>
</protein>